<dbReference type="EMBL" id="JASCZI010241803">
    <property type="protein sequence ID" value="MED6207141.1"/>
    <property type="molecule type" value="Genomic_DNA"/>
</dbReference>
<dbReference type="Proteomes" id="UP001341840">
    <property type="component" value="Unassembled WGS sequence"/>
</dbReference>
<accession>A0ABU6YB83</accession>
<name>A0ABU6YB83_9FABA</name>
<proteinExistence type="predicted"/>
<organism evidence="1 2">
    <name type="scientific">Stylosanthes scabra</name>
    <dbReference type="NCBI Taxonomy" id="79078"/>
    <lineage>
        <taxon>Eukaryota</taxon>
        <taxon>Viridiplantae</taxon>
        <taxon>Streptophyta</taxon>
        <taxon>Embryophyta</taxon>
        <taxon>Tracheophyta</taxon>
        <taxon>Spermatophyta</taxon>
        <taxon>Magnoliopsida</taxon>
        <taxon>eudicotyledons</taxon>
        <taxon>Gunneridae</taxon>
        <taxon>Pentapetalae</taxon>
        <taxon>rosids</taxon>
        <taxon>fabids</taxon>
        <taxon>Fabales</taxon>
        <taxon>Fabaceae</taxon>
        <taxon>Papilionoideae</taxon>
        <taxon>50 kb inversion clade</taxon>
        <taxon>dalbergioids sensu lato</taxon>
        <taxon>Dalbergieae</taxon>
        <taxon>Pterocarpus clade</taxon>
        <taxon>Stylosanthes</taxon>
    </lineage>
</organism>
<keyword evidence="2" id="KW-1185">Reference proteome</keyword>
<evidence type="ECO:0000313" key="2">
    <source>
        <dbReference type="Proteomes" id="UP001341840"/>
    </source>
</evidence>
<evidence type="ECO:0000313" key="1">
    <source>
        <dbReference type="EMBL" id="MED6207141.1"/>
    </source>
</evidence>
<gene>
    <name evidence="1" type="ORF">PIB30_033057</name>
</gene>
<comment type="caution">
    <text evidence="1">The sequence shown here is derived from an EMBL/GenBank/DDBJ whole genome shotgun (WGS) entry which is preliminary data.</text>
</comment>
<reference evidence="1 2" key="1">
    <citation type="journal article" date="2023" name="Plants (Basel)">
        <title>Bridging the Gap: Combining Genomics and Transcriptomics Approaches to Understand Stylosanthes scabra, an Orphan Legume from the Brazilian Caatinga.</title>
        <authorList>
            <person name="Ferreira-Neto J.R.C."/>
            <person name="da Silva M.D."/>
            <person name="Binneck E."/>
            <person name="de Melo N.F."/>
            <person name="da Silva R.H."/>
            <person name="de Melo A.L.T.M."/>
            <person name="Pandolfi V."/>
            <person name="Bustamante F.O."/>
            <person name="Brasileiro-Vidal A.C."/>
            <person name="Benko-Iseppon A.M."/>
        </authorList>
    </citation>
    <scope>NUCLEOTIDE SEQUENCE [LARGE SCALE GENOMIC DNA]</scope>
    <source>
        <tissue evidence="1">Leaves</tissue>
    </source>
</reference>
<sequence length="215" mass="24223">MFIHDSNASAHAKSRDIIQKNQEMLNKNRETSVRAIGRTANVVADEKLWNSKKIEEQQRFLDLENFLKGKALTWFKLWKKCNPPANRAVFDLAFIPQFVPDSRLVLPEISWNTVSDLDVILEELQTKEDDTPSGRETMYEGDERFVEGRVDDIGLEPVEEVEAIRPSPAPPDLELAITGACRDVDDNVDMEGTRRTFVAPVAGAARVTNGGLQAW</sequence>
<protein>
    <submittedName>
        <fullName evidence="1">Uncharacterized protein</fullName>
    </submittedName>
</protein>